<dbReference type="Pfam" id="PF07686">
    <property type="entry name" value="V-set"/>
    <property type="match status" value="1"/>
</dbReference>
<dbReference type="PANTHER" id="PTHR15343:SF0">
    <property type="entry name" value="T-CELL ANTIGEN CD7"/>
    <property type="match status" value="1"/>
</dbReference>
<feature type="transmembrane region" description="Helical" evidence="1">
    <location>
        <begin position="241"/>
        <end position="265"/>
    </location>
</feature>
<dbReference type="InterPro" id="IPR039090">
    <property type="entry name" value="CD7"/>
</dbReference>
<dbReference type="InterPro" id="IPR036179">
    <property type="entry name" value="Ig-like_dom_sf"/>
</dbReference>
<dbReference type="AlphaFoldDB" id="A0A7L1GVX7"/>
<sequence>GGENEQQTDIISVWEGDSISIICSRENLEEVLGTYLTASKEQLTVLYVSREGTSYIPPDLAHRLTYSEEGKNLRITLHDAQQSDSNIYQCSTFVTRKGHHKKLHGKETIVVVKAQTSGVLQQSPLYVNPEPGQSISITCAWNSSYGDEEFYLLKTLMQREKVLHVSSQNASTISLAFANRLEYSKEERKIVITLHNLQKNDSGIYLCAGVVKNVSFLSVSESGTMMLIKDVEQTDCSNSSWVIYGLTSIVALLFTALMCCTLYCVNV</sequence>
<reference evidence="3 4" key="1">
    <citation type="submission" date="2019-09" db="EMBL/GenBank/DDBJ databases">
        <title>Bird 10,000 Genomes (B10K) Project - Family phase.</title>
        <authorList>
            <person name="Zhang G."/>
        </authorList>
    </citation>
    <scope>NUCLEOTIDE SEQUENCE [LARGE SCALE GENOMIC DNA]</scope>
    <source>
        <strain evidence="3">B10K-DU-001-78</strain>
        <tissue evidence="3">Muscle</tissue>
    </source>
</reference>
<dbReference type="InterPro" id="IPR013783">
    <property type="entry name" value="Ig-like_fold"/>
</dbReference>
<dbReference type="GO" id="GO:0016020">
    <property type="term" value="C:membrane"/>
    <property type="evidence" value="ECO:0007669"/>
    <property type="project" value="InterPro"/>
</dbReference>
<dbReference type="Gene3D" id="2.60.40.10">
    <property type="entry name" value="Immunoglobulins"/>
    <property type="match status" value="2"/>
</dbReference>
<dbReference type="SUPFAM" id="SSF48726">
    <property type="entry name" value="Immunoglobulin"/>
    <property type="match status" value="2"/>
</dbReference>
<evidence type="ECO:0000313" key="4">
    <source>
        <dbReference type="Proteomes" id="UP000557230"/>
    </source>
</evidence>
<dbReference type="InterPro" id="IPR003599">
    <property type="entry name" value="Ig_sub"/>
</dbReference>
<dbReference type="Proteomes" id="UP000557230">
    <property type="component" value="Unassembled WGS sequence"/>
</dbReference>
<dbReference type="InterPro" id="IPR013106">
    <property type="entry name" value="Ig_V-set"/>
</dbReference>
<organism evidence="3 4">
    <name type="scientific">Indicator maculatus</name>
    <name type="common">spotted honeyguide</name>
    <dbReference type="NCBI Taxonomy" id="545262"/>
    <lineage>
        <taxon>Eukaryota</taxon>
        <taxon>Metazoa</taxon>
        <taxon>Chordata</taxon>
        <taxon>Craniata</taxon>
        <taxon>Vertebrata</taxon>
        <taxon>Euteleostomi</taxon>
        <taxon>Archelosauria</taxon>
        <taxon>Archosauria</taxon>
        <taxon>Dinosauria</taxon>
        <taxon>Saurischia</taxon>
        <taxon>Theropoda</taxon>
        <taxon>Coelurosauria</taxon>
        <taxon>Aves</taxon>
        <taxon>Neognathae</taxon>
        <taxon>Neoaves</taxon>
        <taxon>Telluraves</taxon>
        <taxon>Coraciimorphae</taxon>
        <taxon>Piciformes</taxon>
        <taxon>Indicatoridae</taxon>
        <taxon>Indicator</taxon>
    </lineage>
</organism>
<evidence type="ECO:0000259" key="2">
    <source>
        <dbReference type="SMART" id="SM00409"/>
    </source>
</evidence>
<name>A0A7L1GVX7_9PICI</name>
<proteinExistence type="predicted"/>
<evidence type="ECO:0000256" key="1">
    <source>
        <dbReference type="SAM" id="Phobius"/>
    </source>
</evidence>
<keyword evidence="1" id="KW-0812">Transmembrane</keyword>
<keyword evidence="4" id="KW-1185">Reference proteome</keyword>
<gene>
    <name evidence="3" type="primary">Cd7</name>
    <name evidence="3" type="ORF">INDMAC_R15613</name>
</gene>
<dbReference type="GO" id="GO:0038023">
    <property type="term" value="F:signaling receptor activity"/>
    <property type="evidence" value="ECO:0007669"/>
    <property type="project" value="InterPro"/>
</dbReference>
<feature type="non-terminal residue" evidence="3">
    <location>
        <position position="1"/>
    </location>
</feature>
<keyword evidence="1" id="KW-0472">Membrane</keyword>
<protein>
    <submittedName>
        <fullName evidence="3">CD7 protein</fullName>
    </submittedName>
</protein>
<dbReference type="EMBL" id="VXBD01013764">
    <property type="protein sequence ID" value="NXN18208.1"/>
    <property type="molecule type" value="Genomic_DNA"/>
</dbReference>
<feature type="domain" description="Immunoglobulin" evidence="2">
    <location>
        <begin position="124"/>
        <end position="229"/>
    </location>
</feature>
<dbReference type="CDD" id="cd00099">
    <property type="entry name" value="IgV"/>
    <property type="match status" value="1"/>
</dbReference>
<dbReference type="OrthoDB" id="9899013at2759"/>
<feature type="non-terminal residue" evidence="3">
    <location>
        <position position="267"/>
    </location>
</feature>
<dbReference type="PANTHER" id="PTHR15343">
    <property type="entry name" value="CD7"/>
    <property type="match status" value="1"/>
</dbReference>
<accession>A0A7L1GVX7</accession>
<keyword evidence="1" id="KW-1133">Transmembrane helix</keyword>
<dbReference type="GO" id="GO:0002250">
    <property type="term" value="P:adaptive immune response"/>
    <property type="evidence" value="ECO:0007669"/>
    <property type="project" value="InterPro"/>
</dbReference>
<comment type="caution">
    <text evidence="3">The sequence shown here is derived from an EMBL/GenBank/DDBJ whole genome shotgun (WGS) entry which is preliminary data.</text>
</comment>
<evidence type="ECO:0000313" key="3">
    <source>
        <dbReference type="EMBL" id="NXN18208.1"/>
    </source>
</evidence>
<feature type="domain" description="Immunoglobulin" evidence="2">
    <location>
        <begin position="8"/>
        <end position="113"/>
    </location>
</feature>
<dbReference type="SMART" id="SM00409">
    <property type="entry name" value="IG"/>
    <property type="match status" value="2"/>
</dbReference>